<dbReference type="SUPFAM" id="SSF54506">
    <property type="entry name" value="Diaminopimelate epimerase-like"/>
    <property type="match status" value="1"/>
</dbReference>
<dbReference type="InterPro" id="IPR003719">
    <property type="entry name" value="Phenazine_PhzF-like"/>
</dbReference>
<organism evidence="3 4">
    <name type="scientific">Methylocystis echinoides</name>
    <dbReference type="NCBI Taxonomy" id="29468"/>
    <lineage>
        <taxon>Bacteria</taxon>
        <taxon>Pseudomonadati</taxon>
        <taxon>Pseudomonadota</taxon>
        <taxon>Alphaproteobacteria</taxon>
        <taxon>Hyphomicrobiales</taxon>
        <taxon>Methylocystaceae</taxon>
        <taxon>Methylocystis</taxon>
    </lineage>
</organism>
<feature type="active site" evidence="2">
    <location>
        <position position="48"/>
    </location>
</feature>
<evidence type="ECO:0000256" key="1">
    <source>
        <dbReference type="ARBA" id="ARBA00008270"/>
    </source>
</evidence>
<dbReference type="Proteomes" id="UP001144323">
    <property type="component" value="Unassembled WGS sequence"/>
</dbReference>
<dbReference type="AlphaFoldDB" id="A0A9W6LQG2"/>
<dbReference type="PANTHER" id="PTHR13774">
    <property type="entry name" value="PHENAZINE BIOSYNTHESIS PROTEIN"/>
    <property type="match status" value="1"/>
</dbReference>
<reference evidence="3" key="1">
    <citation type="journal article" date="2023" name="Int. J. Syst. Evol. Microbiol.">
        <title>Methylocystis iwaonis sp. nov., a type II methane-oxidizing bacterium from surface soil of a rice paddy field in Japan, and emended description of the genus Methylocystis (ex Whittenbury et al. 1970) Bowman et al. 1993.</title>
        <authorList>
            <person name="Kaise H."/>
            <person name="Sawadogo J.B."/>
            <person name="Alam M.S."/>
            <person name="Ueno C."/>
            <person name="Dianou D."/>
            <person name="Shinjo R."/>
            <person name="Asakawa S."/>
        </authorList>
    </citation>
    <scope>NUCLEOTIDE SEQUENCE</scope>
    <source>
        <strain evidence="3">LMG27198</strain>
    </source>
</reference>
<dbReference type="RefSeq" id="WP_281800029.1">
    <property type="nucleotide sequence ID" value="NZ_BSEC01000001.1"/>
</dbReference>
<protein>
    <submittedName>
        <fullName evidence="3">Phenazine biosynthesis protein PhzF</fullName>
    </submittedName>
</protein>
<dbReference type="NCBIfam" id="TIGR00654">
    <property type="entry name" value="PhzF_family"/>
    <property type="match status" value="1"/>
</dbReference>
<name>A0A9W6LQG2_9HYPH</name>
<dbReference type="PIRSF" id="PIRSF016184">
    <property type="entry name" value="PhzC_PhzF"/>
    <property type="match status" value="1"/>
</dbReference>
<accession>A0A9W6LQG2</accession>
<evidence type="ECO:0000313" key="4">
    <source>
        <dbReference type="Proteomes" id="UP001144323"/>
    </source>
</evidence>
<evidence type="ECO:0000313" key="3">
    <source>
        <dbReference type="EMBL" id="GLI91402.1"/>
    </source>
</evidence>
<dbReference type="Gene3D" id="3.10.310.10">
    <property type="entry name" value="Diaminopimelate Epimerase, Chain A, domain 1"/>
    <property type="match status" value="2"/>
</dbReference>
<evidence type="ECO:0000256" key="2">
    <source>
        <dbReference type="PIRSR" id="PIRSR016184-1"/>
    </source>
</evidence>
<dbReference type="EMBL" id="BSEC01000001">
    <property type="protein sequence ID" value="GLI91402.1"/>
    <property type="molecule type" value="Genomic_DNA"/>
</dbReference>
<gene>
    <name evidence="3" type="ORF">LMG27198_03940</name>
</gene>
<sequence>MTRILSYHLLDVFTDRRFSGNPLAVVEAADGLDVATMLAIAREFNLSETVFLLAPRDPVMSARIRIFTPARELPFAGHPTIGAAALLAETRAGDALARNGLVVALESVVGEVRCDVLRGRNGVTYAELAYPGLPHPGEGAPSNAALAEALSLAPADIGFDAHLPCRFAAGPAFLFVPLASRAALDRARRRPEAFAAVMGEAVGAWLYTRETVDPAAAIHARLFAHGLGFEEDPATGSAAVAFAAVAQAFERPDDGEHELFIEQGYAMGRPARITLRLWIESGALAQVAVGGQAVRVAEGKLRL</sequence>
<dbReference type="GO" id="GO:0016853">
    <property type="term" value="F:isomerase activity"/>
    <property type="evidence" value="ECO:0007669"/>
    <property type="project" value="TreeGrafter"/>
</dbReference>
<comment type="similarity">
    <text evidence="1">Belongs to the PhzF family.</text>
</comment>
<dbReference type="Pfam" id="PF02567">
    <property type="entry name" value="PhzC-PhzF"/>
    <property type="match status" value="1"/>
</dbReference>
<dbReference type="PANTHER" id="PTHR13774:SF32">
    <property type="entry name" value="ANTISENSE-ENHANCING SEQUENCE 1"/>
    <property type="match status" value="1"/>
</dbReference>
<dbReference type="GO" id="GO:0005737">
    <property type="term" value="C:cytoplasm"/>
    <property type="evidence" value="ECO:0007669"/>
    <property type="project" value="TreeGrafter"/>
</dbReference>
<comment type="caution">
    <text evidence="3">The sequence shown here is derived from an EMBL/GenBank/DDBJ whole genome shotgun (WGS) entry which is preliminary data.</text>
</comment>
<proteinExistence type="inferred from homology"/>
<keyword evidence="4" id="KW-1185">Reference proteome</keyword>